<comment type="similarity">
    <text evidence="1">Belongs to the asparagine synthetase family.</text>
</comment>
<dbReference type="SUPFAM" id="SSF56235">
    <property type="entry name" value="N-terminal nucleophile aminohydrolases (Ntn hydrolases)"/>
    <property type="match status" value="1"/>
</dbReference>
<dbReference type="PROSITE" id="PS51278">
    <property type="entry name" value="GATASE_TYPE_2"/>
    <property type="match status" value="1"/>
</dbReference>
<dbReference type="Pfam" id="PF00733">
    <property type="entry name" value="Asn_synthase"/>
    <property type="match status" value="1"/>
</dbReference>
<dbReference type="Proteomes" id="UP000002408">
    <property type="component" value="Chromosome"/>
</dbReference>
<dbReference type="NCBIfam" id="TIGR01536">
    <property type="entry name" value="asn_synth_AEB"/>
    <property type="match status" value="1"/>
</dbReference>
<keyword evidence="2 5" id="KW-0547">Nucleotide-binding</keyword>
<dbReference type="InterPro" id="IPR001962">
    <property type="entry name" value="Asn_synthase"/>
</dbReference>
<evidence type="ECO:0000256" key="2">
    <source>
        <dbReference type="ARBA" id="ARBA00022741"/>
    </source>
</evidence>
<evidence type="ECO:0000256" key="7">
    <source>
        <dbReference type="PIRSR" id="PIRSR001589-2"/>
    </source>
</evidence>
<keyword evidence="6" id="KW-0061">Asparagine biosynthesis</keyword>
<comment type="catalytic activity">
    <reaction evidence="5">
        <text>L-aspartate + L-glutamine + ATP + H2O = L-asparagine + L-glutamate + AMP + diphosphate + H(+)</text>
        <dbReference type="Rhea" id="RHEA:12228"/>
        <dbReference type="ChEBI" id="CHEBI:15377"/>
        <dbReference type="ChEBI" id="CHEBI:15378"/>
        <dbReference type="ChEBI" id="CHEBI:29985"/>
        <dbReference type="ChEBI" id="CHEBI:29991"/>
        <dbReference type="ChEBI" id="CHEBI:30616"/>
        <dbReference type="ChEBI" id="CHEBI:33019"/>
        <dbReference type="ChEBI" id="CHEBI:58048"/>
        <dbReference type="ChEBI" id="CHEBI:58359"/>
        <dbReference type="ChEBI" id="CHEBI:456215"/>
        <dbReference type="EC" id="6.3.5.4"/>
    </reaction>
</comment>
<evidence type="ECO:0000256" key="5">
    <source>
        <dbReference type="PIRNR" id="PIRNR001589"/>
    </source>
</evidence>
<dbReference type="AlphaFoldDB" id="A7IB45"/>
<dbReference type="OrthoDB" id="8692at2157"/>
<dbReference type="EMBL" id="CP000780">
    <property type="protein sequence ID" value="ABS56956.1"/>
    <property type="molecule type" value="Genomic_DNA"/>
</dbReference>
<dbReference type="Gene3D" id="3.60.20.10">
    <property type="entry name" value="Glutamine Phosphoribosylpyrophosphate, subunit 1, domain 1"/>
    <property type="match status" value="1"/>
</dbReference>
<dbReference type="PIRSF" id="PIRSF001589">
    <property type="entry name" value="Asn_synthetase_glu-h"/>
    <property type="match status" value="1"/>
</dbReference>
<protein>
    <recommendedName>
        <fullName evidence="5">Putative asparagine synthetase [glutamine-hydrolyzing]</fullName>
        <ecNumber evidence="5">6.3.5.4</ecNumber>
    </recommendedName>
</protein>
<gene>
    <name evidence="9" type="ordered locus">Mboo_2442</name>
</gene>
<evidence type="ECO:0000256" key="1">
    <source>
        <dbReference type="ARBA" id="ARBA00005752"/>
    </source>
</evidence>
<dbReference type="Gene3D" id="3.40.50.620">
    <property type="entry name" value="HUPs"/>
    <property type="match status" value="1"/>
</dbReference>
<dbReference type="InterPro" id="IPR051786">
    <property type="entry name" value="ASN_synthetase/amidase"/>
</dbReference>
<evidence type="ECO:0000256" key="3">
    <source>
        <dbReference type="ARBA" id="ARBA00022840"/>
    </source>
</evidence>
<dbReference type="CDD" id="cd00712">
    <property type="entry name" value="AsnB"/>
    <property type="match status" value="1"/>
</dbReference>
<keyword evidence="4 6" id="KW-0315">Glutamine amidotransferase</keyword>
<feature type="binding site" evidence="7">
    <location>
        <position position="300"/>
    </location>
    <ligand>
        <name>ATP</name>
        <dbReference type="ChEBI" id="CHEBI:30616"/>
    </ligand>
</feature>
<dbReference type="KEGG" id="mbn:Mboo_2442"/>
<dbReference type="InterPro" id="IPR017932">
    <property type="entry name" value="GATase_2_dom"/>
</dbReference>
<dbReference type="InterPro" id="IPR033738">
    <property type="entry name" value="AsnB_N"/>
</dbReference>
<keyword evidence="9" id="KW-0436">Ligase</keyword>
<evidence type="ECO:0000259" key="8">
    <source>
        <dbReference type="PROSITE" id="PS51278"/>
    </source>
</evidence>
<dbReference type="SUPFAM" id="SSF52402">
    <property type="entry name" value="Adenine nucleotide alpha hydrolases-like"/>
    <property type="match status" value="1"/>
</dbReference>
<evidence type="ECO:0000313" key="10">
    <source>
        <dbReference type="Proteomes" id="UP000002408"/>
    </source>
</evidence>
<keyword evidence="10" id="KW-1185">Reference proteome</keyword>
<feature type="binding site" evidence="7">
    <location>
        <position position="100"/>
    </location>
    <ligand>
        <name>L-glutamine</name>
        <dbReference type="ChEBI" id="CHEBI:58359"/>
    </ligand>
</feature>
<proteinExistence type="inferred from homology"/>
<dbReference type="InterPro" id="IPR006426">
    <property type="entry name" value="Asn_synth_AEB"/>
</dbReference>
<dbReference type="CDD" id="cd01991">
    <property type="entry name" value="Asn_synthase_B_C"/>
    <property type="match status" value="1"/>
</dbReference>
<dbReference type="RefSeq" id="WP_012108019.1">
    <property type="nucleotide sequence ID" value="NC_009712.1"/>
</dbReference>
<dbReference type="GO" id="GO:0005829">
    <property type="term" value="C:cytosol"/>
    <property type="evidence" value="ECO:0007669"/>
    <property type="project" value="TreeGrafter"/>
</dbReference>
<dbReference type="InterPro" id="IPR014729">
    <property type="entry name" value="Rossmann-like_a/b/a_fold"/>
</dbReference>
<evidence type="ECO:0000256" key="6">
    <source>
        <dbReference type="PIRSR" id="PIRSR001589-1"/>
    </source>
</evidence>
<dbReference type="GeneID" id="5412002"/>
<dbReference type="STRING" id="456442.Mboo_2442"/>
<name>A7IB45_METB6</name>
<dbReference type="GO" id="GO:0006529">
    <property type="term" value="P:asparagine biosynthetic process"/>
    <property type="evidence" value="ECO:0007669"/>
    <property type="project" value="UniProtKB-KW"/>
</dbReference>
<dbReference type="GO" id="GO:0005524">
    <property type="term" value="F:ATP binding"/>
    <property type="evidence" value="ECO:0007669"/>
    <property type="project" value="UniProtKB-KW"/>
</dbReference>
<dbReference type="EC" id="6.3.5.4" evidence="5"/>
<dbReference type="PANTHER" id="PTHR43284">
    <property type="entry name" value="ASPARAGINE SYNTHETASE (GLUTAMINE-HYDROLYZING)"/>
    <property type="match status" value="1"/>
</dbReference>
<dbReference type="Pfam" id="PF13537">
    <property type="entry name" value="GATase_7"/>
    <property type="match status" value="1"/>
</dbReference>
<reference evidence="10" key="1">
    <citation type="journal article" date="2015" name="Microbiology">
        <title>Genome of Methanoregula boonei 6A8 reveals adaptations to oligotrophic peatland environments.</title>
        <authorList>
            <person name="Braeuer S."/>
            <person name="Cadillo-Quiroz H."/>
            <person name="Kyrpides N."/>
            <person name="Woyke T."/>
            <person name="Goodwin L."/>
            <person name="Detter C."/>
            <person name="Podell S."/>
            <person name="Yavitt J.B."/>
            <person name="Zinder S.H."/>
        </authorList>
    </citation>
    <scope>NUCLEOTIDE SEQUENCE [LARGE SCALE GENOMIC DNA]</scope>
    <source>
        <strain evidence="10">DSM 21154 / JCM 14090 / 6A8</strain>
    </source>
</reference>
<keyword evidence="3 5" id="KW-0067">ATP-binding</keyword>
<feature type="domain" description="Glutamine amidotransferase type-2" evidence="8">
    <location>
        <begin position="2"/>
        <end position="214"/>
    </location>
</feature>
<dbReference type="HOGENOM" id="CLU_014658_3_3_2"/>
<feature type="active site" description="For GATase activity" evidence="6">
    <location>
        <position position="2"/>
    </location>
</feature>
<dbReference type="PANTHER" id="PTHR43284:SF1">
    <property type="entry name" value="ASPARAGINE SYNTHETASE"/>
    <property type="match status" value="1"/>
</dbReference>
<dbReference type="GO" id="GO:0004066">
    <property type="term" value="F:asparagine synthase (glutamine-hydrolyzing) activity"/>
    <property type="evidence" value="ECO:0007669"/>
    <property type="project" value="UniProtKB-EC"/>
</dbReference>
<accession>A7IB45</accession>
<evidence type="ECO:0000256" key="4">
    <source>
        <dbReference type="ARBA" id="ARBA00022962"/>
    </source>
</evidence>
<sequence>MCGIAGQYCYARGRPDRRLLSAMSERLAHRGPDGEGTHVSGSVGLVHRRLAIIDLSPDGLQPMTNEDGTLWLVFNGEIYNFVELREELAHKGHTFYSKSDTEVILHAYEEWGYECLFRFNGMWAFALWDEKKQELFCARDRFGIKPFYYAEAGGSFLFASEIKALLTHPAVGKHPNQQMLGTYLAWGVQDHCSRTMFEGIFQIEPAHALVVTKDGITPPFRYWDVTVNPAIRGGEDDATVAARLKTLLREATRIHTRSDVAVGTCLSGGIDSSALTATINTLIRSDAPGSVGERQKTFSVVFPGTRFDESRYIDEVVAATGVDADRTEPAPGQLQKDIGHLVYLQDEPFGSLSIYAQYCVMRLAQKKVKVVLDGQGADELLGGYLGYQGSYIRGLMWNLRWGTAAGEIAGSLRRHRAFFASARKQLAVRRTRRGLVKCPAAPVDRYSGTLDCVLHRELFSTNLPALLHYEDRNSMAFSLESRVPYLDVRLVEYAASLPLSQKIRGGCTKVALRAAIRGLVPESVRCRGDKMGFVTPEECWIKEELRAFMLDIFSSESFRSRSFWDADAVMQDYEAFLAGTAPYSPEIWRIACAELWLRTFFDAPTAA</sequence>
<dbReference type="InterPro" id="IPR029055">
    <property type="entry name" value="Ntn_hydrolases_N"/>
</dbReference>
<dbReference type="eggNOG" id="arCOG00071">
    <property type="taxonomic scope" value="Archaea"/>
</dbReference>
<evidence type="ECO:0000313" key="9">
    <source>
        <dbReference type="EMBL" id="ABS56956.1"/>
    </source>
</evidence>
<keyword evidence="6" id="KW-0028">Amino-acid biosynthesis</keyword>
<organism evidence="9 10">
    <name type="scientific">Methanoregula boonei (strain DSM 21154 / JCM 14090 / 6A8)</name>
    <dbReference type="NCBI Taxonomy" id="456442"/>
    <lineage>
        <taxon>Archaea</taxon>
        <taxon>Methanobacteriati</taxon>
        <taxon>Methanobacteriota</taxon>
        <taxon>Stenosarchaea group</taxon>
        <taxon>Methanomicrobia</taxon>
        <taxon>Methanomicrobiales</taxon>
        <taxon>Methanoregulaceae</taxon>
        <taxon>Methanoregula</taxon>
    </lineage>
</organism>